<feature type="compositionally biased region" description="Basic and acidic residues" evidence="1">
    <location>
        <begin position="662"/>
        <end position="671"/>
    </location>
</feature>
<feature type="compositionally biased region" description="Low complexity" evidence="1">
    <location>
        <begin position="1406"/>
        <end position="1417"/>
    </location>
</feature>
<dbReference type="OrthoDB" id="10361887at2759"/>
<feature type="region of interest" description="Disordered" evidence="1">
    <location>
        <begin position="662"/>
        <end position="743"/>
    </location>
</feature>
<organism evidence="2 3">
    <name type="scientific">Spizellomyces punctatus (strain DAOM BR117)</name>
    <dbReference type="NCBI Taxonomy" id="645134"/>
    <lineage>
        <taxon>Eukaryota</taxon>
        <taxon>Fungi</taxon>
        <taxon>Fungi incertae sedis</taxon>
        <taxon>Chytridiomycota</taxon>
        <taxon>Chytridiomycota incertae sedis</taxon>
        <taxon>Chytridiomycetes</taxon>
        <taxon>Spizellomycetales</taxon>
        <taxon>Spizellomycetaceae</taxon>
        <taxon>Spizellomyces</taxon>
    </lineage>
</organism>
<proteinExistence type="predicted"/>
<evidence type="ECO:0000256" key="1">
    <source>
        <dbReference type="SAM" id="MobiDB-lite"/>
    </source>
</evidence>
<feature type="region of interest" description="Disordered" evidence="1">
    <location>
        <begin position="775"/>
        <end position="795"/>
    </location>
</feature>
<feature type="compositionally biased region" description="Basic and acidic residues" evidence="1">
    <location>
        <begin position="1142"/>
        <end position="1155"/>
    </location>
</feature>
<feature type="compositionally biased region" description="Basic and acidic residues" evidence="1">
    <location>
        <begin position="444"/>
        <end position="453"/>
    </location>
</feature>
<feature type="region of interest" description="Disordered" evidence="1">
    <location>
        <begin position="211"/>
        <end position="367"/>
    </location>
</feature>
<feature type="compositionally biased region" description="Polar residues" evidence="1">
    <location>
        <begin position="352"/>
        <end position="363"/>
    </location>
</feature>
<sequence>MASAGSVRVPRADASSGKPDEPIGTQNGVNVPLTWEEELAEDEPLVPTHRKPQRAPSPPLDNLVPDSASETSGATHSTFPSHNTNAHSNVPHAPPSTNALFPPSPGPTRSSHDSARTAREINNLSETAIPIGVATGERKSAEVDLMRRDWTWGPRGKLRIVNQENTMQEEGEKTPIDASYPRPMSSQSSGHSPSTISSYYARPTSVYREYLSDTPTPSITTTQTLRDISPLPAIPPPDALQPRGTVAGVYYPPRPRPKVVDIRQPSKGAKSNVVLRAKSRMRRVLLGGSKKKKEGQKVTGKNRMSVASSDQSGKVEFVSPSASSSPRETREQELQKRPTEQPQQQALQQAQIPNMSPNYTTSPHPHDPAFRMWTVRHQPSSGAPLLVVKSPLLGETLSKELGLESFNSTQSEGPEHIPSKYVPPPSEQELIVKTRIYNPPQHGHLPDVKDNRPRSMAGAQSGAQSEPVRVLTHLVPLENGSRWSLPARKESLLDEEENANVGHTPTTGVKYTPIQIDTRRFTRESMISSTSQTDTGNTAEPLHRLSGGRIGMYALVASPTPMSPSQSGPQVVDAPLVASQTAMFPWRERPPQPNARPIRTHGMGAVSAASMVESERLVAGETSSQGDILPCTDADATAHLPSGLWQLQRPVAADALTRRDERGLEDKRFEPAETSLPLTSSDTLAGSEAPVTPVASEIRNSTVPSPTTYPANTTDGLTYPDEQRSEEEEEDAEGFERTGTVSPSIAGALAGEVSPVFMRTLTWAPRLPLRVVNSKEPLDEGGTEEREEPVLSDIPMWPAPPTLDSSPPESEQFEFTAQPTDAATTKEAVSASRSSVARFKSRVRRVMHRHGGRRKPPTSSARRFTSSGMAGVRATGSVKRSNQVGGEQPEQMAMLPPRTVSMVLAPEEDGMPPESEGSSPSLCGMSRHNLPSPPPPPVRVDSMVSEQDALGPAVGGLDVPEHGAPGIVNEAATNLPVRLESMVSEQDDLVPAIRGPDVPEHGPPGIVNEGVPSTPVRADPDSDRAEEKVSMPCDAEIQDHVMKYHEELKESLERRLQIQLPERLDSRVAESSSTPGGPSSLNQVASSPPHSRRDAPASPSTPRPNPSQDIPDRPSFDSFNSGSTATVVNVSITPRRAASPEQMHEKHVPDAHMPEPDTSQSTGAVKATTEEEWKAAQADLLERIAKHLGRASISTPTGSPESERSRVLVARPMSFVSQPATWVYTTNDHMLDDLSRMASASSAPSQPQHTWSYSSSGSLYGGFEPLANYVPESAYGEVTPSSASVEYPPRAESVGQGSGMPMQAPQHPWPNVPPVYGGRVGSVTGSVTGSTASGDTFGCTHSDGGEAPNDVAWPLRTASSVDMSQEVRPASGVEYSADAIPVMSQQPARPLRHRPPTPAWPKPETSVQASVSSRSSVTGEMAEHPPQRSASPWSFVSGASAYLTRSEPQEHMAPLGPYSQDPYRDMTSLPHVPPVPLPSVNTHPWLDQSIPPARFNPPRPWSLPPNQTDKNMAIPPRHSIHSGFKVLGVQHVAGVSGVDDAAITGAPSKKGKENKGRWSRVVEIVKGR</sequence>
<dbReference type="VEuPathDB" id="FungiDB:SPPG_01971"/>
<accession>A0A0L0HN94</accession>
<feature type="compositionally biased region" description="Basic residues" evidence="1">
    <location>
        <begin position="839"/>
        <end position="856"/>
    </location>
</feature>
<feature type="region of interest" description="Disordered" evidence="1">
    <location>
        <begin position="992"/>
        <end position="1033"/>
    </location>
</feature>
<feature type="region of interest" description="Disordered" evidence="1">
    <location>
        <begin position="1279"/>
        <end position="1303"/>
    </location>
</feature>
<feature type="compositionally biased region" description="Basic and acidic residues" evidence="1">
    <location>
        <begin position="1018"/>
        <end position="1029"/>
    </location>
</feature>
<name>A0A0L0HN94_SPIPD</name>
<dbReference type="InParanoid" id="A0A0L0HN94"/>
<feature type="compositionally biased region" description="Polar residues" evidence="1">
    <location>
        <begin position="1117"/>
        <end position="1132"/>
    </location>
</feature>
<dbReference type="EMBL" id="KQ257452">
    <property type="protein sequence ID" value="KND02891.1"/>
    <property type="molecule type" value="Genomic_DNA"/>
</dbReference>
<feature type="compositionally biased region" description="Polar residues" evidence="1">
    <location>
        <begin position="68"/>
        <end position="88"/>
    </location>
</feature>
<keyword evidence="3" id="KW-1185">Reference proteome</keyword>
<feature type="compositionally biased region" description="Acidic residues" evidence="1">
    <location>
        <begin position="35"/>
        <end position="44"/>
    </location>
</feature>
<feature type="compositionally biased region" description="Polar residues" evidence="1">
    <location>
        <begin position="1069"/>
        <end position="1089"/>
    </location>
</feature>
<feature type="compositionally biased region" description="Low complexity" evidence="1">
    <location>
        <begin position="185"/>
        <end position="198"/>
    </location>
</feature>
<feature type="compositionally biased region" description="Acidic residues" evidence="1">
    <location>
        <begin position="724"/>
        <end position="733"/>
    </location>
</feature>
<dbReference type="GeneID" id="27685598"/>
<feature type="compositionally biased region" description="Polar residues" evidence="1">
    <location>
        <begin position="698"/>
        <end position="716"/>
    </location>
</feature>
<feature type="region of interest" description="Disordered" evidence="1">
    <location>
        <begin position="906"/>
        <end position="939"/>
    </location>
</feature>
<dbReference type="RefSeq" id="XP_016610930.1">
    <property type="nucleotide sequence ID" value="XM_016750277.1"/>
</dbReference>
<feature type="region of interest" description="Disordered" evidence="1">
    <location>
        <begin position="1385"/>
        <end position="1432"/>
    </location>
</feature>
<feature type="region of interest" description="Disordered" evidence="1">
    <location>
        <begin position="161"/>
        <end position="198"/>
    </location>
</feature>
<evidence type="ECO:0000313" key="2">
    <source>
        <dbReference type="EMBL" id="KND02891.1"/>
    </source>
</evidence>
<feature type="region of interest" description="Disordered" evidence="1">
    <location>
        <begin position="1541"/>
        <end position="1568"/>
    </location>
</feature>
<feature type="region of interest" description="Disordered" evidence="1">
    <location>
        <begin position="442"/>
        <end position="466"/>
    </location>
</feature>
<feature type="compositionally biased region" description="Basic and acidic residues" evidence="1">
    <location>
        <begin position="327"/>
        <end position="339"/>
    </location>
</feature>
<feature type="region of interest" description="Disordered" evidence="1">
    <location>
        <begin position="1063"/>
        <end position="1170"/>
    </location>
</feature>
<feature type="region of interest" description="Disordered" evidence="1">
    <location>
        <begin position="822"/>
        <end position="888"/>
    </location>
</feature>
<dbReference type="OMA" id="ETIEWTD"/>
<feature type="region of interest" description="Disordered" evidence="1">
    <location>
        <begin position="1"/>
        <end position="126"/>
    </location>
</feature>
<gene>
    <name evidence="2" type="ORF">SPPG_01971</name>
</gene>
<feature type="compositionally biased region" description="Basic residues" evidence="1">
    <location>
        <begin position="277"/>
        <end position="294"/>
    </location>
</feature>
<feature type="compositionally biased region" description="Low complexity" evidence="1">
    <location>
        <begin position="341"/>
        <end position="351"/>
    </location>
</feature>
<feature type="compositionally biased region" description="Basic and acidic residues" evidence="1">
    <location>
        <begin position="110"/>
        <end position="119"/>
    </location>
</feature>
<dbReference type="Proteomes" id="UP000053201">
    <property type="component" value="Unassembled WGS sequence"/>
</dbReference>
<protein>
    <submittedName>
        <fullName evidence="2">Uncharacterized protein</fullName>
    </submittedName>
</protein>
<feature type="compositionally biased region" description="Low complexity" evidence="1">
    <location>
        <begin position="912"/>
        <end position="921"/>
    </location>
</feature>
<evidence type="ECO:0000313" key="3">
    <source>
        <dbReference type="Proteomes" id="UP000053201"/>
    </source>
</evidence>
<feature type="compositionally biased region" description="Low complexity" evidence="1">
    <location>
        <begin position="214"/>
        <end position="224"/>
    </location>
</feature>
<reference evidence="2 3" key="1">
    <citation type="submission" date="2009-08" db="EMBL/GenBank/DDBJ databases">
        <title>The Genome Sequence of Spizellomyces punctatus strain DAOM BR117.</title>
        <authorList>
            <consortium name="The Broad Institute Genome Sequencing Platform"/>
            <person name="Russ C."/>
            <person name="Cuomo C."/>
            <person name="Shea T."/>
            <person name="Young S.K."/>
            <person name="Zeng Q."/>
            <person name="Koehrsen M."/>
            <person name="Haas B."/>
            <person name="Borodovsky M."/>
            <person name="Guigo R."/>
            <person name="Alvarado L."/>
            <person name="Berlin A."/>
            <person name="Bochicchio J."/>
            <person name="Borenstein D."/>
            <person name="Chapman S."/>
            <person name="Chen Z."/>
            <person name="Engels R."/>
            <person name="Freedman E."/>
            <person name="Gellesch M."/>
            <person name="Goldberg J."/>
            <person name="Griggs A."/>
            <person name="Gujja S."/>
            <person name="Heiman D."/>
            <person name="Hepburn T."/>
            <person name="Howarth C."/>
            <person name="Jen D."/>
            <person name="Larson L."/>
            <person name="Lewis B."/>
            <person name="Mehta T."/>
            <person name="Park D."/>
            <person name="Pearson M."/>
            <person name="Roberts A."/>
            <person name="Saif S."/>
            <person name="Shenoy N."/>
            <person name="Sisk P."/>
            <person name="Stolte C."/>
            <person name="Sykes S."/>
            <person name="Thomson T."/>
            <person name="Walk T."/>
            <person name="White J."/>
            <person name="Yandava C."/>
            <person name="Burger G."/>
            <person name="Gray M.W."/>
            <person name="Holland P.W.H."/>
            <person name="King N."/>
            <person name="Lang F.B.F."/>
            <person name="Roger A.J."/>
            <person name="Ruiz-Trillo I."/>
            <person name="Lander E."/>
            <person name="Nusbaum C."/>
        </authorList>
    </citation>
    <scope>NUCLEOTIDE SEQUENCE [LARGE SCALE GENOMIC DNA]</scope>
    <source>
        <strain evidence="2 3">DAOM BR117</strain>
    </source>
</reference>
<feature type="compositionally biased region" description="Polar residues" evidence="1">
    <location>
        <begin position="857"/>
        <end position="868"/>
    </location>
</feature>
<feature type="compositionally biased region" description="Low complexity" evidence="1">
    <location>
        <begin position="828"/>
        <end position="838"/>
    </location>
</feature>